<organism evidence="2 3">
    <name type="scientific">Riccia fluitans</name>
    <dbReference type="NCBI Taxonomy" id="41844"/>
    <lineage>
        <taxon>Eukaryota</taxon>
        <taxon>Viridiplantae</taxon>
        <taxon>Streptophyta</taxon>
        <taxon>Embryophyta</taxon>
        <taxon>Marchantiophyta</taxon>
        <taxon>Marchantiopsida</taxon>
        <taxon>Marchantiidae</taxon>
        <taxon>Marchantiales</taxon>
        <taxon>Ricciaceae</taxon>
        <taxon>Riccia</taxon>
    </lineage>
</organism>
<keyword evidence="3" id="KW-1185">Reference proteome</keyword>
<evidence type="ECO:0000313" key="2">
    <source>
        <dbReference type="EMBL" id="KAL2607762.1"/>
    </source>
</evidence>
<feature type="compositionally biased region" description="Polar residues" evidence="1">
    <location>
        <begin position="61"/>
        <end position="72"/>
    </location>
</feature>
<reference evidence="2 3" key="1">
    <citation type="submission" date="2024-09" db="EMBL/GenBank/DDBJ databases">
        <title>Chromosome-scale assembly of Riccia fluitans.</title>
        <authorList>
            <person name="Paukszto L."/>
            <person name="Sawicki J."/>
            <person name="Karawczyk K."/>
            <person name="Piernik-Szablinska J."/>
            <person name="Szczecinska M."/>
            <person name="Mazdziarz M."/>
        </authorList>
    </citation>
    <scope>NUCLEOTIDE SEQUENCE [LARGE SCALE GENOMIC DNA]</scope>
    <source>
        <strain evidence="2">Rf_01</strain>
        <tissue evidence="2">Aerial parts of the thallus</tissue>
    </source>
</reference>
<accession>A0ABD1XFP0</accession>
<name>A0ABD1XFP0_9MARC</name>
<evidence type="ECO:0000256" key="1">
    <source>
        <dbReference type="SAM" id="MobiDB-lite"/>
    </source>
</evidence>
<feature type="region of interest" description="Disordered" evidence="1">
    <location>
        <begin position="47"/>
        <end position="85"/>
    </location>
</feature>
<comment type="caution">
    <text evidence="2">The sequence shown here is derived from an EMBL/GenBank/DDBJ whole genome shotgun (WGS) entry which is preliminary data.</text>
</comment>
<dbReference type="AlphaFoldDB" id="A0ABD1XFP0"/>
<proteinExistence type="predicted"/>
<sequence length="250" mass="27052">MARMRSHFLLTMIRPRSAAFCRHLPVASNSISRSSGAPICDNVPATTSNAAADGGRRSRHMSVNTRGSSPRSPWNAKLETEGEEENRFRRAREYLQNAVKGTSASTSAEYVGGGGSESSANEAQREALGEKQSDTEVDFQAVRDAPAASNQQWWYPDPFTGHFVPQSSYGEISSTLAAAASVKEEQPVTPAAAETINAQVLQKVNPSFKKAPAPSPTVTKLTGIPSKGEKGGWWTSMEELPDMDHFHMRA</sequence>
<protein>
    <submittedName>
        <fullName evidence="2">Uncharacterized protein</fullName>
    </submittedName>
</protein>
<gene>
    <name evidence="2" type="ORF">R1flu_026335</name>
</gene>
<dbReference type="Proteomes" id="UP001605036">
    <property type="component" value="Unassembled WGS sequence"/>
</dbReference>
<evidence type="ECO:0000313" key="3">
    <source>
        <dbReference type="Proteomes" id="UP001605036"/>
    </source>
</evidence>
<dbReference type="EMBL" id="JBHFFA010000008">
    <property type="protein sequence ID" value="KAL2607762.1"/>
    <property type="molecule type" value="Genomic_DNA"/>
</dbReference>
<feature type="compositionally biased region" description="Basic and acidic residues" evidence="1">
    <location>
        <begin position="123"/>
        <end position="134"/>
    </location>
</feature>
<feature type="region of interest" description="Disordered" evidence="1">
    <location>
        <begin position="102"/>
        <end position="134"/>
    </location>
</feature>